<name>A0A409YL15_9AGAR</name>
<feature type="compositionally biased region" description="Low complexity" evidence="1">
    <location>
        <begin position="13"/>
        <end position="22"/>
    </location>
</feature>
<gene>
    <name evidence="3" type="ORF">CVT24_007362</name>
</gene>
<evidence type="ECO:0000313" key="3">
    <source>
        <dbReference type="EMBL" id="PPR03763.1"/>
    </source>
</evidence>
<feature type="transmembrane region" description="Helical" evidence="2">
    <location>
        <begin position="62"/>
        <end position="81"/>
    </location>
</feature>
<feature type="region of interest" description="Disordered" evidence="1">
    <location>
        <begin position="1"/>
        <end position="41"/>
    </location>
</feature>
<dbReference type="InParanoid" id="A0A409YL15"/>
<keyword evidence="4" id="KW-1185">Reference proteome</keyword>
<sequence length="465" mass="51102">MAQGPTPKPSPAPAAVGPAGPSQLDTLLPNPPPYEAATRVEAGNDVDRRSYRSRVNSRFFSAWFWGVVVWVLMSGLIRSYYEILWPRHRHRVHQHSETDGSSSYSLPDNVTVGICQEWHMKENKHSAMPFIGELQFDLPINSESLFLFSRGPLAQGKLHITTDTKIPADKVRVDVTMHAVAQWLRYSSKVCSASRKTGHHGVGIFASPMGPNISHESTQLMAFDTKLSFPPGSSNFIKGLDVDMPNFAQRIGNMSNYLFDRLVIQTSKFPVEVDALRVNNGSIETSWAPITGVFNTSSTLILKTTMSPISVDIGAHSDGNVTQVIVSTTAFPLRANISLLADSPSNKGDFEVSTSTTYGSLDVRFPTQALDSTLRFSGSGSNAPASVTLDSTYEGNILVRTSNYHPSYVLREPSLDPGGRRRQRHIDLRLDDATLSGEVSWIDGRHEPKGQVVLYTTNNEATVEL</sequence>
<dbReference type="Proteomes" id="UP000284842">
    <property type="component" value="Unassembled WGS sequence"/>
</dbReference>
<feature type="compositionally biased region" description="Pro residues" evidence="1">
    <location>
        <begin position="1"/>
        <end position="12"/>
    </location>
</feature>
<dbReference type="STRING" id="181874.A0A409YL15"/>
<dbReference type="OrthoDB" id="5570013at2759"/>
<dbReference type="AlphaFoldDB" id="A0A409YL15"/>
<reference evidence="3 4" key="1">
    <citation type="journal article" date="2018" name="Evol. Lett.">
        <title>Horizontal gene cluster transfer increased hallucinogenic mushroom diversity.</title>
        <authorList>
            <person name="Reynolds H.T."/>
            <person name="Vijayakumar V."/>
            <person name="Gluck-Thaler E."/>
            <person name="Korotkin H.B."/>
            <person name="Matheny P.B."/>
            <person name="Slot J.C."/>
        </authorList>
    </citation>
    <scope>NUCLEOTIDE SEQUENCE [LARGE SCALE GENOMIC DNA]</scope>
    <source>
        <strain evidence="3 4">2629</strain>
    </source>
</reference>
<organism evidence="3 4">
    <name type="scientific">Panaeolus cyanescens</name>
    <dbReference type="NCBI Taxonomy" id="181874"/>
    <lineage>
        <taxon>Eukaryota</taxon>
        <taxon>Fungi</taxon>
        <taxon>Dikarya</taxon>
        <taxon>Basidiomycota</taxon>
        <taxon>Agaricomycotina</taxon>
        <taxon>Agaricomycetes</taxon>
        <taxon>Agaricomycetidae</taxon>
        <taxon>Agaricales</taxon>
        <taxon>Agaricineae</taxon>
        <taxon>Galeropsidaceae</taxon>
        <taxon>Panaeolus</taxon>
    </lineage>
</organism>
<evidence type="ECO:0000256" key="2">
    <source>
        <dbReference type="SAM" id="Phobius"/>
    </source>
</evidence>
<evidence type="ECO:0000256" key="1">
    <source>
        <dbReference type="SAM" id="MobiDB-lite"/>
    </source>
</evidence>
<evidence type="ECO:0000313" key="4">
    <source>
        <dbReference type="Proteomes" id="UP000284842"/>
    </source>
</evidence>
<comment type="caution">
    <text evidence="3">The sequence shown here is derived from an EMBL/GenBank/DDBJ whole genome shotgun (WGS) entry which is preliminary data.</text>
</comment>
<keyword evidence="2" id="KW-1133">Transmembrane helix</keyword>
<keyword evidence="2" id="KW-0812">Transmembrane</keyword>
<dbReference type="EMBL" id="NHTK01001025">
    <property type="protein sequence ID" value="PPR03763.1"/>
    <property type="molecule type" value="Genomic_DNA"/>
</dbReference>
<proteinExistence type="predicted"/>
<keyword evidence="2" id="KW-0472">Membrane</keyword>
<protein>
    <submittedName>
        <fullName evidence="3">Uncharacterized protein</fullName>
    </submittedName>
</protein>
<accession>A0A409YL15</accession>